<reference evidence="2" key="1">
    <citation type="submission" date="2021-02" db="EMBL/GenBank/DDBJ databases">
        <authorList>
            <person name="Nowell W R."/>
        </authorList>
    </citation>
    <scope>NUCLEOTIDE SEQUENCE</scope>
</reference>
<sequence>FGLSTTTLSQLLIDKCDETIKESIISKSKKQFERKQSNDSEPIQTSRVVTDEVHLCDQISRLDDDEYDEAPNNDYSQQFVNIGQRPQNYIRDAG</sequence>
<evidence type="ECO:0000313" key="2">
    <source>
        <dbReference type="EMBL" id="CAF4406206.1"/>
    </source>
</evidence>
<dbReference type="EMBL" id="CAJOAY010028479">
    <property type="protein sequence ID" value="CAF4406206.1"/>
    <property type="molecule type" value="Genomic_DNA"/>
</dbReference>
<proteinExistence type="predicted"/>
<dbReference type="AlphaFoldDB" id="A0A820PLE5"/>
<comment type="caution">
    <text evidence="2">The sequence shown here is derived from an EMBL/GenBank/DDBJ whole genome shotgun (WGS) entry which is preliminary data.</text>
</comment>
<evidence type="ECO:0000256" key="1">
    <source>
        <dbReference type="SAM" id="MobiDB-lite"/>
    </source>
</evidence>
<dbReference type="Proteomes" id="UP000663881">
    <property type="component" value="Unassembled WGS sequence"/>
</dbReference>
<accession>A0A820PLE5</accession>
<feature type="region of interest" description="Disordered" evidence="1">
    <location>
        <begin position="27"/>
        <end position="46"/>
    </location>
</feature>
<feature type="non-terminal residue" evidence="2">
    <location>
        <position position="1"/>
    </location>
</feature>
<gene>
    <name evidence="2" type="ORF">OKA104_LOCUS51678</name>
</gene>
<organism evidence="2 3">
    <name type="scientific">Adineta steineri</name>
    <dbReference type="NCBI Taxonomy" id="433720"/>
    <lineage>
        <taxon>Eukaryota</taxon>
        <taxon>Metazoa</taxon>
        <taxon>Spiralia</taxon>
        <taxon>Gnathifera</taxon>
        <taxon>Rotifera</taxon>
        <taxon>Eurotatoria</taxon>
        <taxon>Bdelloidea</taxon>
        <taxon>Adinetida</taxon>
        <taxon>Adinetidae</taxon>
        <taxon>Adineta</taxon>
    </lineage>
</organism>
<protein>
    <submittedName>
        <fullName evidence="2">Uncharacterized protein</fullName>
    </submittedName>
</protein>
<evidence type="ECO:0000313" key="3">
    <source>
        <dbReference type="Proteomes" id="UP000663881"/>
    </source>
</evidence>
<name>A0A820PLE5_9BILA</name>